<keyword evidence="5" id="KW-0597">Phosphoprotein</keyword>
<evidence type="ECO:0000256" key="5">
    <source>
        <dbReference type="ARBA" id="ARBA00022553"/>
    </source>
</evidence>
<proteinExistence type="predicted"/>
<dbReference type="InterPro" id="IPR011029">
    <property type="entry name" value="DEATH-like_dom_sf"/>
</dbReference>
<dbReference type="InterPro" id="IPR001875">
    <property type="entry name" value="DED_dom"/>
</dbReference>
<dbReference type="InterPro" id="IPR029546">
    <property type="entry name" value="PEA15_DED"/>
</dbReference>
<evidence type="ECO:0000256" key="6">
    <source>
        <dbReference type="ARBA" id="ARBA00022597"/>
    </source>
</evidence>
<gene>
    <name evidence="11 12" type="primary">LOC109474879</name>
</gene>
<keyword evidence="4" id="KW-0963">Cytoplasm</keyword>
<dbReference type="SMART" id="SM00031">
    <property type="entry name" value="DED"/>
    <property type="match status" value="1"/>
</dbReference>
<evidence type="ECO:0000313" key="12">
    <source>
        <dbReference type="RefSeq" id="XP_019630903.1"/>
    </source>
</evidence>
<dbReference type="PROSITE" id="PS50168">
    <property type="entry name" value="DED"/>
    <property type="match status" value="1"/>
</dbReference>
<dbReference type="GO" id="GO:0000165">
    <property type="term" value="P:MAPK cascade"/>
    <property type="evidence" value="ECO:0007669"/>
    <property type="project" value="InterPro"/>
</dbReference>
<accession>A0A6P4ZIG3</accession>
<dbReference type="KEGG" id="bbel:109474879"/>
<comment type="subcellular location">
    <subcellularLocation>
        <location evidence="1">Cytoplasm</location>
    </subcellularLocation>
</comment>
<keyword evidence="6" id="KW-0762">Sugar transport</keyword>
<evidence type="ECO:0000256" key="2">
    <source>
        <dbReference type="ARBA" id="ARBA00015367"/>
    </source>
</evidence>
<keyword evidence="7" id="KW-0053">Apoptosis</keyword>
<keyword evidence="10" id="KW-1185">Reference proteome</keyword>
<dbReference type="PANTHER" id="PTHR48169">
    <property type="entry name" value="DED DOMAIN-CONTAINING PROTEIN"/>
    <property type="match status" value="1"/>
</dbReference>
<dbReference type="AlphaFoldDB" id="A0A6P4ZIG3"/>
<dbReference type="GO" id="GO:0006915">
    <property type="term" value="P:apoptotic process"/>
    <property type="evidence" value="ECO:0007669"/>
    <property type="project" value="UniProtKB-KW"/>
</dbReference>
<protein>
    <recommendedName>
        <fullName evidence="2">Astrocytic phosphoprotein PEA-15</fullName>
    </recommendedName>
    <alternativeName>
        <fullName evidence="8">15 kDa phosphoprotein enriched in astrocytes</fullName>
    </alternativeName>
</protein>
<evidence type="ECO:0000256" key="4">
    <source>
        <dbReference type="ARBA" id="ARBA00022490"/>
    </source>
</evidence>
<feature type="domain" description="DED" evidence="9">
    <location>
        <begin position="8"/>
        <end position="86"/>
    </location>
</feature>
<dbReference type="Pfam" id="PF01335">
    <property type="entry name" value="DED"/>
    <property type="match status" value="1"/>
</dbReference>
<keyword evidence="3" id="KW-0813">Transport</keyword>
<sequence length="141" mass="16399">MSELDSETYLQFLLDLTNLITADDLEQFKMACKDDIPEEKVPELKTPRDWFMFLEKIEKLAQDDLSYIEHVFEITRRPDLLTKILEYRTQVLKISDDEELDSKLTRVPSAKKYKDLISKDHLGVLEDGSIKLDPPPSKKGP</sequence>
<evidence type="ECO:0000256" key="7">
    <source>
        <dbReference type="ARBA" id="ARBA00022703"/>
    </source>
</evidence>
<dbReference type="Proteomes" id="UP000515135">
    <property type="component" value="Unplaced"/>
</dbReference>
<evidence type="ECO:0000256" key="1">
    <source>
        <dbReference type="ARBA" id="ARBA00004496"/>
    </source>
</evidence>
<dbReference type="GO" id="GO:0005737">
    <property type="term" value="C:cytoplasm"/>
    <property type="evidence" value="ECO:0007669"/>
    <property type="project" value="UniProtKB-SubCell"/>
</dbReference>
<dbReference type="SUPFAM" id="SSF47986">
    <property type="entry name" value="DEATH domain"/>
    <property type="match status" value="1"/>
</dbReference>
<name>A0A6P4ZIG3_BRABE</name>
<dbReference type="OrthoDB" id="9931131at2759"/>
<evidence type="ECO:0000313" key="11">
    <source>
        <dbReference type="RefSeq" id="XP_019630902.1"/>
    </source>
</evidence>
<reference evidence="11 12" key="1">
    <citation type="submission" date="2025-04" db="UniProtKB">
        <authorList>
            <consortium name="RefSeq"/>
        </authorList>
    </citation>
    <scope>IDENTIFICATION</scope>
    <source>
        <tissue evidence="11 12">Gonad</tissue>
    </source>
</reference>
<dbReference type="CDD" id="cd08338">
    <property type="entry name" value="DED_PEA15"/>
    <property type="match status" value="1"/>
</dbReference>
<organism evidence="10 11">
    <name type="scientific">Branchiostoma belcheri</name>
    <name type="common">Amphioxus</name>
    <dbReference type="NCBI Taxonomy" id="7741"/>
    <lineage>
        <taxon>Eukaryota</taxon>
        <taxon>Metazoa</taxon>
        <taxon>Chordata</taxon>
        <taxon>Cephalochordata</taxon>
        <taxon>Leptocardii</taxon>
        <taxon>Amphioxiformes</taxon>
        <taxon>Branchiostomatidae</taxon>
        <taxon>Branchiostoma</taxon>
    </lineage>
</organism>
<dbReference type="PANTHER" id="PTHR48169:SF1">
    <property type="entry name" value="ASTROCYTIC PHOSPHOPROTEIN PEA-15"/>
    <property type="match status" value="1"/>
</dbReference>
<evidence type="ECO:0000313" key="10">
    <source>
        <dbReference type="Proteomes" id="UP000515135"/>
    </source>
</evidence>
<dbReference type="GeneID" id="109474879"/>
<evidence type="ECO:0000259" key="9">
    <source>
        <dbReference type="PROSITE" id="PS50168"/>
    </source>
</evidence>
<dbReference type="Gene3D" id="1.10.533.10">
    <property type="entry name" value="Death Domain, Fas"/>
    <property type="match status" value="1"/>
</dbReference>
<dbReference type="RefSeq" id="XP_019630903.1">
    <property type="nucleotide sequence ID" value="XM_019775344.1"/>
</dbReference>
<evidence type="ECO:0000256" key="3">
    <source>
        <dbReference type="ARBA" id="ARBA00022448"/>
    </source>
</evidence>
<dbReference type="RefSeq" id="XP_019630902.1">
    <property type="nucleotide sequence ID" value="XM_019775343.1"/>
</dbReference>
<dbReference type="GO" id="GO:0042981">
    <property type="term" value="P:regulation of apoptotic process"/>
    <property type="evidence" value="ECO:0007669"/>
    <property type="project" value="InterPro"/>
</dbReference>
<evidence type="ECO:0000256" key="8">
    <source>
        <dbReference type="ARBA" id="ARBA00033278"/>
    </source>
</evidence>